<evidence type="ECO:0000256" key="1">
    <source>
        <dbReference type="ARBA" id="ARBA00004651"/>
    </source>
</evidence>
<dbReference type="Proteomes" id="UP000664940">
    <property type="component" value="Unassembled WGS sequence"/>
</dbReference>
<reference evidence="16 18" key="1">
    <citation type="journal article" date="2020" name="Nature">
        <title>Six reference-quality genomes reveal evolution of bat adaptations.</title>
        <authorList>
            <person name="Jebb D."/>
            <person name="Huang Z."/>
            <person name="Pippel M."/>
            <person name="Hughes G.M."/>
            <person name="Lavrichenko K."/>
            <person name="Devanna P."/>
            <person name="Winkler S."/>
            <person name="Jermiin L.S."/>
            <person name="Skirmuntt E.C."/>
            <person name="Katzourakis A."/>
            <person name="Burkitt-Gray L."/>
            <person name="Ray D.A."/>
            <person name="Sullivan K.A.M."/>
            <person name="Roscito J.G."/>
            <person name="Kirilenko B.M."/>
            <person name="Davalos L.M."/>
            <person name="Corthals A.P."/>
            <person name="Power M.L."/>
            <person name="Jones G."/>
            <person name="Ransome R.D."/>
            <person name="Dechmann D.K.N."/>
            <person name="Locatelli A.G."/>
            <person name="Puechmaille S.J."/>
            <person name="Fedrigo O."/>
            <person name="Jarvis E.D."/>
            <person name="Hiller M."/>
            <person name="Vernes S.C."/>
            <person name="Myers E.W."/>
            <person name="Teeling E.C."/>
        </authorList>
    </citation>
    <scope>NUCLEOTIDE SEQUENCE [LARGE SCALE GENOMIC DNA]</scope>
    <source>
        <strain evidence="16">Bat1K_MPI-CBG_1</strain>
    </source>
</reference>
<evidence type="ECO:0000256" key="6">
    <source>
        <dbReference type="ARBA" id="ARBA00023040"/>
    </source>
</evidence>
<feature type="transmembrane region" description="Helical" evidence="14">
    <location>
        <begin position="42"/>
        <end position="63"/>
    </location>
</feature>
<dbReference type="InterPro" id="IPR000276">
    <property type="entry name" value="GPCR_Rhodpsn"/>
</dbReference>
<evidence type="ECO:0000256" key="5">
    <source>
        <dbReference type="ARBA" id="ARBA00022989"/>
    </source>
</evidence>
<evidence type="ECO:0000256" key="10">
    <source>
        <dbReference type="ARBA" id="ARBA00023180"/>
    </source>
</evidence>
<dbReference type="PRINTS" id="PR00993">
    <property type="entry name" value="BRADYKINNB1R"/>
</dbReference>
<gene>
    <name evidence="19" type="primary">BDKRB1</name>
    <name evidence="16" type="ORF">HJG60_001420</name>
</gene>
<evidence type="ECO:0000256" key="2">
    <source>
        <dbReference type="ARBA" id="ARBA00021062"/>
    </source>
</evidence>
<name>A0A6J2L984_9CHIR</name>
<dbReference type="OrthoDB" id="6076970at2759"/>
<evidence type="ECO:0000256" key="13">
    <source>
        <dbReference type="SAM" id="MobiDB-lite"/>
    </source>
</evidence>
<dbReference type="GO" id="GO:0009897">
    <property type="term" value="C:external side of plasma membrane"/>
    <property type="evidence" value="ECO:0007669"/>
    <property type="project" value="TreeGrafter"/>
</dbReference>
<dbReference type="GO" id="GO:0016493">
    <property type="term" value="F:C-C chemokine receptor activity"/>
    <property type="evidence" value="ECO:0007669"/>
    <property type="project" value="TreeGrafter"/>
</dbReference>
<feature type="transmembrane region" description="Helical" evidence="14">
    <location>
        <begin position="114"/>
        <end position="133"/>
    </location>
</feature>
<evidence type="ECO:0000256" key="9">
    <source>
        <dbReference type="ARBA" id="ARBA00023170"/>
    </source>
</evidence>
<keyword evidence="8" id="KW-1015">Disulfide bond</keyword>
<dbReference type="AlphaFoldDB" id="A0A6J2L984"/>
<evidence type="ECO:0000256" key="14">
    <source>
        <dbReference type="SAM" id="Phobius"/>
    </source>
</evidence>
<dbReference type="Pfam" id="PF00001">
    <property type="entry name" value="7tm_1"/>
    <property type="match status" value="1"/>
</dbReference>
<dbReference type="CTD" id="623"/>
<keyword evidence="5 14" id="KW-1133">Transmembrane helix</keyword>
<evidence type="ECO:0000313" key="17">
    <source>
        <dbReference type="Proteomes" id="UP000504628"/>
    </source>
</evidence>
<feature type="transmembrane region" description="Helical" evidence="14">
    <location>
        <begin position="300"/>
        <end position="320"/>
    </location>
</feature>
<dbReference type="PANTHER" id="PTHR10489">
    <property type="entry name" value="CELL ADHESION MOLECULE"/>
    <property type="match status" value="1"/>
</dbReference>
<proteinExistence type="predicted"/>
<feature type="domain" description="G-protein coupled receptors family 1 profile" evidence="15">
    <location>
        <begin position="53"/>
        <end position="313"/>
    </location>
</feature>
<feature type="transmembrane region" description="Helical" evidence="14">
    <location>
        <begin position="75"/>
        <end position="94"/>
    </location>
</feature>
<evidence type="ECO:0000256" key="12">
    <source>
        <dbReference type="ARBA" id="ARBA00025112"/>
    </source>
</evidence>
<dbReference type="GeneID" id="114493425"/>
<sequence>MAPQSLLDFPPSNQSRPAPPNATSCDGAREAWDLLHRALPTFIVAVCLCGLLGNLLVLSVFLLPPRRRRLSAAEIYLANLAASDLVFVLGLPFWAENIRNQFHWPFGAALCRAVNGVIKANLFISIFLVVAISQDRYHVLVHPMASRRQRRRRLARVTCVLIWVLGGLLSVPTFLLRSVEVVPELNISACVLLLPHEGWHLVRMVELNVLGFLLPLAAIVFFNYHILASLRGRAEVRRVSGAGPADGKTTALILTLVAAFLVCWAPYHFFAFLEFLFQTRAIQGCFWDHLTDLGLQWSNFFAFTNSCLNPVIYAFVGRLFRTKARELYKQCSPRRLPAASSSHRRETFQRFWRN</sequence>
<evidence type="ECO:0000313" key="18">
    <source>
        <dbReference type="Proteomes" id="UP000664940"/>
    </source>
</evidence>
<keyword evidence="6" id="KW-0297">G-protein coupled receptor</keyword>
<dbReference type="Gene3D" id="1.20.1070.10">
    <property type="entry name" value="Rhodopsin 7-helix transmembrane proteins"/>
    <property type="match status" value="1"/>
</dbReference>
<evidence type="ECO:0000256" key="3">
    <source>
        <dbReference type="ARBA" id="ARBA00022475"/>
    </source>
</evidence>
<dbReference type="SUPFAM" id="SSF81321">
    <property type="entry name" value="Family A G protein-coupled receptor-like"/>
    <property type="match status" value="1"/>
</dbReference>
<feature type="transmembrane region" description="Helical" evidence="14">
    <location>
        <begin position="154"/>
        <end position="176"/>
    </location>
</feature>
<dbReference type="Proteomes" id="UP000504628">
    <property type="component" value="Chromosome 1"/>
</dbReference>
<keyword evidence="7 14" id="KW-0472">Membrane</keyword>
<dbReference type="GO" id="GO:0019722">
    <property type="term" value="P:calcium-mediated signaling"/>
    <property type="evidence" value="ECO:0007669"/>
    <property type="project" value="TreeGrafter"/>
</dbReference>
<dbReference type="RefSeq" id="XP_028364081.1">
    <property type="nucleotide sequence ID" value="XM_028508280.2"/>
</dbReference>
<evidence type="ECO:0000313" key="19">
    <source>
        <dbReference type="RefSeq" id="XP_028364081.1"/>
    </source>
</evidence>
<dbReference type="PRINTS" id="PR00425">
    <property type="entry name" value="BRADYKININR"/>
</dbReference>
<protein>
    <recommendedName>
        <fullName evidence="2">B1 bradykinin receptor</fullName>
    </recommendedName>
</protein>
<dbReference type="GO" id="GO:0007204">
    <property type="term" value="P:positive regulation of cytosolic calcium ion concentration"/>
    <property type="evidence" value="ECO:0007669"/>
    <property type="project" value="TreeGrafter"/>
</dbReference>
<keyword evidence="4 14" id="KW-0812">Transmembrane</keyword>
<dbReference type="GO" id="GO:0060326">
    <property type="term" value="P:cell chemotaxis"/>
    <property type="evidence" value="ECO:0007669"/>
    <property type="project" value="TreeGrafter"/>
</dbReference>
<dbReference type="GO" id="GO:0006955">
    <property type="term" value="P:immune response"/>
    <property type="evidence" value="ECO:0007669"/>
    <property type="project" value="TreeGrafter"/>
</dbReference>
<evidence type="ECO:0000259" key="15">
    <source>
        <dbReference type="PROSITE" id="PS50262"/>
    </source>
</evidence>
<feature type="region of interest" description="Disordered" evidence="13">
    <location>
        <begin position="1"/>
        <end position="23"/>
    </location>
</feature>
<keyword evidence="3" id="KW-1003">Cell membrane</keyword>
<reference evidence="19" key="2">
    <citation type="submission" date="2025-04" db="UniProtKB">
        <authorList>
            <consortium name="RefSeq"/>
        </authorList>
    </citation>
    <scope>IDENTIFICATION</scope>
    <source>
        <tissue evidence="19">Muscle</tissue>
    </source>
</reference>
<dbReference type="PRINTS" id="PR00237">
    <property type="entry name" value="GPCRRHODOPSN"/>
</dbReference>
<keyword evidence="17" id="KW-1185">Reference proteome</keyword>
<dbReference type="KEGG" id="pdic:114493425"/>
<comment type="subcellular location">
    <subcellularLocation>
        <location evidence="1">Cell membrane</location>
        <topology evidence="1">Multi-pass membrane protein</topology>
    </subcellularLocation>
</comment>
<dbReference type="InterPro" id="IPR017452">
    <property type="entry name" value="GPCR_Rhodpsn_7TM"/>
</dbReference>
<comment type="function">
    <text evidence="12">This is a receptor for bradykinin. Could be a factor in chronic pain and inflammation.</text>
</comment>
<dbReference type="GO" id="GO:0009612">
    <property type="term" value="P:response to mechanical stimulus"/>
    <property type="evidence" value="ECO:0007669"/>
    <property type="project" value="InterPro"/>
</dbReference>
<feature type="compositionally biased region" description="Polar residues" evidence="13">
    <location>
        <begin position="11"/>
        <end position="23"/>
    </location>
</feature>
<keyword evidence="9 16" id="KW-0675">Receptor</keyword>
<evidence type="ECO:0000256" key="8">
    <source>
        <dbReference type="ARBA" id="ARBA00023157"/>
    </source>
</evidence>
<accession>A0A6J2L984</accession>
<dbReference type="EMBL" id="JABVXQ010000001">
    <property type="protein sequence ID" value="KAF6128978.1"/>
    <property type="molecule type" value="Genomic_DNA"/>
</dbReference>
<keyword evidence="10" id="KW-0325">Glycoprotein</keyword>
<dbReference type="InterPro" id="IPR000496">
    <property type="entry name" value="Brdyknn_rcpt"/>
</dbReference>
<dbReference type="GO" id="GO:0019957">
    <property type="term" value="F:C-C chemokine binding"/>
    <property type="evidence" value="ECO:0007669"/>
    <property type="project" value="TreeGrafter"/>
</dbReference>
<dbReference type="InterPro" id="IPR001186">
    <property type="entry name" value="Brdyknn_1_rcpt"/>
</dbReference>
<dbReference type="InterPro" id="IPR050119">
    <property type="entry name" value="CCR1-9-like"/>
</dbReference>
<evidence type="ECO:0000256" key="7">
    <source>
        <dbReference type="ARBA" id="ARBA00023136"/>
    </source>
</evidence>
<evidence type="ECO:0000313" key="16">
    <source>
        <dbReference type="EMBL" id="KAF6128978.1"/>
    </source>
</evidence>
<feature type="transmembrane region" description="Helical" evidence="14">
    <location>
        <begin position="251"/>
        <end position="270"/>
    </location>
</feature>
<dbReference type="GO" id="GO:0004947">
    <property type="term" value="F:bradykinin receptor activity"/>
    <property type="evidence" value="ECO:0007669"/>
    <property type="project" value="InterPro"/>
</dbReference>
<organism evidence="17 19">
    <name type="scientific">Phyllostomus discolor</name>
    <name type="common">pale spear-nosed bat</name>
    <dbReference type="NCBI Taxonomy" id="89673"/>
    <lineage>
        <taxon>Eukaryota</taxon>
        <taxon>Metazoa</taxon>
        <taxon>Chordata</taxon>
        <taxon>Craniata</taxon>
        <taxon>Vertebrata</taxon>
        <taxon>Euteleostomi</taxon>
        <taxon>Mammalia</taxon>
        <taxon>Eutheria</taxon>
        <taxon>Laurasiatheria</taxon>
        <taxon>Chiroptera</taxon>
        <taxon>Yangochiroptera</taxon>
        <taxon>Phyllostomidae</taxon>
        <taxon>Phyllostominae</taxon>
        <taxon>Phyllostomus</taxon>
    </lineage>
</organism>
<dbReference type="PROSITE" id="PS50262">
    <property type="entry name" value="G_PROTEIN_RECEP_F1_2"/>
    <property type="match status" value="1"/>
</dbReference>
<evidence type="ECO:0000256" key="4">
    <source>
        <dbReference type="ARBA" id="ARBA00022692"/>
    </source>
</evidence>
<dbReference type="FunFam" id="1.20.1070.10:FF:000295">
    <property type="entry name" value="B1 bradykinin receptor"/>
    <property type="match status" value="1"/>
</dbReference>
<dbReference type="PANTHER" id="PTHR10489:SF957">
    <property type="entry name" value="B2 BRADYKININ RECEPTOR"/>
    <property type="match status" value="1"/>
</dbReference>
<dbReference type="GO" id="GO:0006954">
    <property type="term" value="P:inflammatory response"/>
    <property type="evidence" value="ECO:0007669"/>
    <property type="project" value="InterPro"/>
</dbReference>
<keyword evidence="11" id="KW-0807">Transducer</keyword>
<feature type="transmembrane region" description="Helical" evidence="14">
    <location>
        <begin position="209"/>
        <end position="230"/>
    </location>
</feature>
<evidence type="ECO:0000256" key="11">
    <source>
        <dbReference type="ARBA" id="ARBA00023224"/>
    </source>
</evidence>